<reference evidence="12" key="1">
    <citation type="journal article" date="2015" name="Nature">
        <title>Complex archaea that bridge the gap between prokaryotes and eukaryotes.</title>
        <authorList>
            <person name="Spang A."/>
            <person name="Saw J.H."/>
            <person name="Jorgensen S.L."/>
            <person name="Zaremba-Niedzwiedzka K."/>
            <person name="Martijn J."/>
            <person name="Lind A.E."/>
            <person name="van Eijk R."/>
            <person name="Schleper C."/>
            <person name="Guy L."/>
            <person name="Ettema T.J."/>
        </authorList>
    </citation>
    <scope>NUCLEOTIDE SEQUENCE</scope>
</reference>
<dbReference type="SUPFAM" id="SSF52374">
    <property type="entry name" value="Nucleotidylyl transferase"/>
    <property type="match status" value="1"/>
</dbReference>
<comment type="caution">
    <text evidence="12">The sequence shown here is derived from an EMBL/GenBank/DDBJ whole genome shotgun (WGS) entry which is preliminary data.</text>
</comment>
<evidence type="ECO:0000259" key="9">
    <source>
        <dbReference type="Pfam" id="PF00133"/>
    </source>
</evidence>
<organism evidence="12">
    <name type="scientific">marine sediment metagenome</name>
    <dbReference type="NCBI Taxonomy" id="412755"/>
    <lineage>
        <taxon>unclassified sequences</taxon>
        <taxon>metagenomes</taxon>
        <taxon>ecological metagenomes</taxon>
    </lineage>
</organism>
<dbReference type="GO" id="GO:0004823">
    <property type="term" value="F:leucine-tRNA ligase activity"/>
    <property type="evidence" value="ECO:0007669"/>
    <property type="project" value="UniProtKB-EC"/>
</dbReference>
<feature type="domain" description="Aminoacyl-tRNA synthetase class Ia" evidence="9">
    <location>
        <begin position="222"/>
        <end position="386"/>
    </location>
</feature>
<dbReference type="GO" id="GO:0006429">
    <property type="term" value="P:leucyl-tRNA aminoacylation"/>
    <property type="evidence" value="ECO:0007669"/>
    <property type="project" value="InterPro"/>
</dbReference>
<dbReference type="PANTHER" id="PTHR43740">
    <property type="entry name" value="LEUCYL-TRNA SYNTHETASE"/>
    <property type="match status" value="1"/>
</dbReference>
<dbReference type="InterPro" id="IPR014729">
    <property type="entry name" value="Rossmann-like_a/b/a_fold"/>
</dbReference>
<feature type="non-terminal residue" evidence="12">
    <location>
        <position position="1"/>
    </location>
</feature>
<gene>
    <name evidence="12" type="ORF">LCGC14_0595290</name>
</gene>
<dbReference type="Gene3D" id="1.10.730.10">
    <property type="entry name" value="Isoleucyl-tRNA Synthetase, Domain 1"/>
    <property type="match status" value="1"/>
</dbReference>
<evidence type="ECO:0000256" key="4">
    <source>
        <dbReference type="ARBA" id="ARBA00022741"/>
    </source>
</evidence>
<keyword evidence="6" id="KW-0648">Protein biosynthesis</keyword>
<dbReference type="Pfam" id="PF00133">
    <property type="entry name" value="tRNA-synt_1"/>
    <property type="match status" value="2"/>
</dbReference>
<dbReference type="SUPFAM" id="SSF50677">
    <property type="entry name" value="ValRS/IleRS/LeuRS editing domain"/>
    <property type="match status" value="1"/>
</dbReference>
<dbReference type="InterPro" id="IPR025709">
    <property type="entry name" value="Leu_tRNA-synth_edit"/>
</dbReference>
<evidence type="ECO:0000259" key="10">
    <source>
        <dbReference type="Pfam" id="PF08264"/>
    </source>
</evidence>
<name>A0A0F9UKK1_9ZZZZ</name>
<dbReference type="InterPro" id="IPR002302">
    <property type="entry name" value="Leu-tRNA-ligase"/>
</dbReference>
<keyword evidence="7" id="KW-0030">Aminoacyl-tRNA synthetase</keyword>
<dbReference type="Gene3D" id="3.30.2320.20">
    <property type="entry name" value="Class I aminoacyl-tRNA synthetases (RS)"/>
    <property type="match status" value="1"/>
</dbReference>
<feature type="domain" description="Aminoacyl-tRNA synthetase class Ia" evidence="9">
    <location>
        <begin position="422"/>
        <end position="460"/>
    </location>
</feature>
<dbReference type="GO" id="GO:0005829">
    <property type="term" value="C:cytosol"/>
    <property type="evidence" value="ECO:0007669"/>
    <property type="project" value="TreeGrafter"/>
</dbReference>
<dbReference type="Gene3D" id="3.40.50.620">
    <property type="entry name" value="HUPs"/>
    <property type="match status" value="2"/>
</dbReference>
<feature type="domain" description="Methionyl/Valyl/Leucyl/Isoleucyl-tRNA synthetase anticodon-binding" evidence="10">
    <location>
        <begin position="498"/>
        <end position="619"/>
    </location>
</feature>
<evidence type="ECO:0000256" key="8">
    <source>
        <dbReference type="ARBA" id="ARBA00047469"/>
    </source>
</evidence>
<evidence type="ECO:0000256" key="2">
    <source>
        <dbReference type="ARBA" id="ARBA00013164"/>
    </source>
</evidence>
<dbReference type="Gene3D" id="1.10.10.720">
    <property type="entry name" value="leucyl-tRNA synthetase"/>
    <property type="match status" value="1"/>
</dbReference>
<evidence type="ECO:0000256" key="5">
    <source>
        <dbReference type="ARBA" id="ARBA00022840"/>
    </source>
</evidence>
<keyword evidence="3" id="KW-0436">Ligase</keyword>
<dbReference type="EC" id="6.1.1.4" evidence="2"/>
<dbReference type="FunFam" id="3.40.50.620:FF:000056">
    <property type="entry name" value="Leucine--tRNA ligase"/>
    <property type="match status" value="1"/>
</dbReference>
<comment type="similarity">
    <text evidence="1">Belongs to the class-I aminoacyl-tRNA synthetase family.</text>
</comment>
<accession>A0A0F9UKK1</accession>
<dbReference type="InterPro" id="IPR009008">
    <property type="entry name" value="Val/Leu/Ile-tRNA-synth_edit"/>
</dbReference>
<evidence type="ECO:0000256" key="3">
    <source>
        <dbReference type="ARBA" id="ARBA00022598"/>
    </source>
</evidence>
<evidence type="ECO:0000256" key="1">
    <source>
        <dbReference type="ARBA" id="ARBA00005594"/>
    </source>
</evidence>
<dbReference type="SUPFAM" id="SSF47323">
    <property type="entry name" value="Anticodon-binding domain of a subclass of class I aminoacyl-tRNA synthetases"/>
    <property type="match status" value="1"/>
</dbReference>
<keyword evidence="4" id="KW-0547">Nucleotide-binding</keyword>
<comment type="catalytic activity">
    <reaction evidence="8">
        <text>tRNA(Leu) + L-leucine + ATP = L-leucyl-tRNA(Leu) + AMP + diphosphate</text>
        <dbReference type="Rhea" id="RHEA:11688"/>
        <dbReference type="Rhea" id="RHEA-COMP:9613"/>
        <dbReference type="Rhea" id="RHEA-COMP:9622"/>
        <dbReference type="ChEBI" id="CHEBI:30616"/>
        <dbReference type="ChEBI" id="CHEBI:33019"/>
        <dbReference type="ChEBI" id="CHEBI:57427"/>
        <dbReference type="ChEBI" id="CHEBI:78442"/>
        <dbReference type="ChEBI" id="CHEBI:78494"/>
        <dbReference type="ChEBI" id="CHEBI:456215"/>
        <dbReference type="EC" id="6.1.1.4"/>
    </reaction>
</comment>
<feature type="domain" description="Leucyl-tRNA synthetase editing" evidence="11">
    <location>
        <begin position="29"/>
        <end position="215"/>
    </location>
</feature>
<dbReference type="GO" id="GO:0005524">
    <property type="term" value="F:ATP binding"/>
    <property type="evidence" value="ECO:0007669"/>
    <property type="project" value="UniProtKB-KW"/>
</dbReference>
<evidence type="ECO:0000256" key="7">
    <source>
        <dbReference type="ARBA" id="ARBA00023146"/>
    </source>
</evidence>
<dbReference type="EMBL" id="LAZR01000941">
    <property type="protein sequence ID" value="KKN54128.1"/>
    <property type="molecule type" value="Genomic_DNA"/>
</dbReference>
<evidence type="ECO:0000313" key="12">
    <source>
        <dbReference type="EMBL" id="KKN54128.1"/>
    </source>
</evidence>
<dbReference type="AlphaFoldDB" id="A0A0F9UKK1"/>
<evidence type="ECO:0000259" key="11">
    <source>
        <dbReference type="Pfam" id="PF13603"/>
    </source>
</evidence>
<dbReference type="InterPro" id="IPR009080">
    <property type="entry name" value="tRNAsynth_Ia_anticodon-bd"/>
</dbReference>
<keyword evidence="5" id="KW-0067">ATP-binding</keyword>
<evidence type="ECO:0000256" key="6">
    <source>
        <dbReference type="ARBA" id="ARBA00022917"/>
    </source>
</evidence>
<dbReference type="Pfam" id="PF08264">
    <property type="entry name" value="Anticodon_1"/>
    <property type="match status" value="1"/>
</dbReference>
<dbReference type="InterPro" id="IPR013155">
    <property type="entry name" value="M/V/L/I-tRNA-synth_anticd-bd"/>
</dbReference>
<dbReference type="PANTHER" id="PTHR43740:SF2">
    <property type="entry name" value="LEUCINE--TRNA LIGASE, MITOCHONDRIAL"/>
    <property type="match status" value="1"/>
</dbReference>
<dbReference type="PRINTS" id="PR00985">
    <property type="entry name" value="TRNASYNTHLEU"/>
</dbReference>
<dbReference type="FunFam" id="1.10.730.10:FF:000002">
    <property type="entry name" value="Leucine--tRNA ligase"/>
    <property type="match status" value="1"/>
</dbReference>
<dbReference type="InterPro" id="IPR002300">
    <property type="entry name" value="aa-tRNA-synth_Ia"/>
</dbReference>
<dbReference type="GO" id="GO:0002161">
    <property type="term" value="F:aminoacyl-tRNA deacylase activity"/>
    <property type="evidence" value="ECO:0007669"/>
    <property type="project" value="InterPro"/>
</dbReference>
<dbReference type="Pfam" id="PF13603">
    <property type="entry name" value="tRNA-synt_1_2"/>
    <property type="match status" value="1"/>
</dbReference>
<sequence>FLKIRDYAEELLDGLNLVEWPEKVKLMQRNWIGRSEGSIIKFPIVGENRTIDIYTTRPDTLYGVTFMIFAPEHPWVRDWVKDTEYEDEYERLSIEILKEGKFQRTDIDVEKKGMFIGKNCINPATNEEIPVYIGNFVIYEYGAGAVMAVPAHDQRDFEFAKLYNVPIKIVIQPHEYELGVDKMSRAYEGDGVLINSEEFNGIENRSAVQEITDKLNKLGMGYKTINYKIRDWGISRQRYWGCPIPIIYCDQCGTVPVPYDNLPVLLPKDVIFTGSGNPLVTSESFVNVKCPRCGREGRRETDTMDTFIDSSWYFFAFCDPPSLTTELPYKKDKINYWGNVDQYIGGIEHAVMHLIYARFFTKMARDFGLHKFDEPFQRLLTQGMINKKHPYCSKCDRFAMKAESHDIKCKFCQTPYILKSVKMSKSYGNTVDPGEIMNVYGADAARFFILFGASPSSGLEWSDEGVGFANKFLNKTFHLFTEQIDFSRNVISIRDTLMSYKLNKTIKAVSTALEKIEIRDAVNNIILFTTELVKYKSEGVIEEIYNECLEKLALIMHPIVPHLTEEIWELLGKKNYLSLTSWPIYDEELITAEFDFKWSLMVNIMEDINNIRLVMKKEKLEKIFIFIAAEWKNKFYSQLIDLIKKTRDQGEIIKALMQDHAIRSHGVFINQTVSKLLKNVGKFSKISLPQKEELQFFKEIKQIIEKKFKCSVEIKQEEYSKEIKASQALPGKPAIVII</sequence>
<proteinExistence type="inferred from homology"/>
<protein>
    <recommendedName>
        <fullName evidence="2">leucine--tRNA ligase</fullName>
        <ecNumber evidence="2">6.1.1.4</ecNumber>
    </recommendedName>
</protein>
<dbReference type="NCBIfam" id="TIGR00396">
    <property type="entry name" value="leuS_bact"/>
    <property type="match status" value="1"/>
</dbReference>